<dbReference type="Proteomes" id="UP000013049">
    <property type="component" value="Unassembled WGS sequence"/>
</dbReference>
<dbReference type="RefSeq" id="WP_004771359.1">
    <property type="nucleotide sequence ID" value="NZ_KB849357.1"/>
</dbReference>
<reference evidence="1 2" key="1">
    <citation type="submission" date="2013-02" db="EMBL/GenBank/DDBJ databases">
        <title>The Genome Sequence of Acinetobacter sp. NIPH 758.</title>
        <authorList>
            <consortium name="The Broad Institute Genome Sequencing Platform"/>
            <consortium name="The Broad Institute Genome Sequencing Center for Infectious Disease"/>
            <person name="Cerqueira G."/>
            <person name="Feldgarden M."/>
            <person name="Courvalin P."/>
            <person name="Perichon B."/>
            <person name="Grillot-Courvalin C."/>
            <person name="Clermont D."/>
            <person name="Rocha E."/>
            <person name="Yoon E.-J."/>
            <person name="Nemec A."/>
            <person name="Walker B."/>
            <person name="Young S.K."/>
            <person name="Zeng Q."/>
            <person name="Gargeya S."/>
            <person name="Fitzgerald M."/>
            <person name="Haas B."/>
            <person name="Abouelleil A."/>
            <person name="Alvarado L."/>
            <person name="Arachchi H.M."/>
            <person name="Berlin A.M."/>
            <person name="Chapman S.B."/>
            <person name="Dewar J."/>
            <person name="Goldberg J."/>
            <person name="Griggs A."/>
            <person name="Gujja S."/>
            <person name="Hansen M."/>
            <person name="Howarth C."/>
            <person name="Imamovic A."/>
            <person name="Larimer J."/>
            <person name="McCowan C."/>
            <person name="Murphy C."/>
            <person name="Neiman D."/>
            <person name="Pearson M."/>
            <person name="Priest M."/>
            <person name="Roberts A."/>
            <person name="Saif S."/>
            <person name="Shea T."/>
            <person name="Sisk P."/>
            <person name="Sykes S."/>
            <person name="Wortman J."/>
            <person name="Nusbaum C."/>
            <person name="Birren B."/>
        </authorList>
    </citation>
    <scope>NUCLEOTIDE SEQUENCE [LARGE SCALE GENOMIC DNA]</scope>
    <source>
        <strain evidence="1 2">NIPH 758</strain>
    </source>
</reference>
<dbReference type="PATRIC" id="fig|1217712.3.peg.1893"/>
<accession>N8W5K3</accession>
<sequence>MTKPTLQELVAKTEYFTIGQESEHDLPKRIVCAVTLLSGLPIMGEYNVPEGSIGEDYNQYAFDNAVQNMKNAGIDFEELRVIEPEVIPKEVDQTPTLGEAHVIDGACSLKPNTGEYGLSHGDMFDGIHSAGGGEGNPIRSVNVDTNGLVSGYGLNRDYISGTIQTATNVGCNLIPAIEALTTLLKVPKLKPNVAEAACNKLVNLIGQLGQTESPSSEVTKQVEMNSQVIKILDNKIEFIHTQLQGLENQMSFDRS</sequence>
<proteinExistence type="predicted"/>
<organism evidence="1 2">
    <name type="scientific">Acinetobacter vivianii</name>
    <dbReference type="NCBI Taxonomy" id="1776742"/>
    <lineage>
        <taxon>Bacteria</taxon>
        <taxon>Pseudomonadati</taxon>
        <taxon>Pseudomonadota</taxon>
        <taxon>Gammaproteobacteria</taxon>
        <taxon>Moraxellales</taxon>
        <taxon>Moraxellaceae</taxon>
        <taxon>Acinetobacter</taxon>
    </lineage>
</organism>
<dbReference type="HOGENOM" id="CLU_1088316_0_0_6"/>
<dbReference type="eggNOG" id="ENOG50302ZZ">
    <property type="taxonomic scope" value="Bacteria"/>
</dbReference>
<dbReference type="AlphaFoldDB" id="N8W5K3"/>
<gene>
    <name evidence="1" type="ORF">F971_01975</name>
</gene>
<name>N8W5K3_9GAMM</name>
<dbReference type="EMBL" id="APPC01000017">
    <property type="protein sequence ID" value="ENU92088.1"/>
    <property type="molecule type" value="Genomic_DNA"/>
</dbReference>
<evidence type="ECO:0000313" key="2">
    <source>
        <dbReference type="Proteomes" id="UP000013049"/>
    </source>
</evidence>
<evidence type="ECO:0000313" key="1">
    <source>
        <dbReference type="EMBL" id="ENU92088.1"/>
    </source>
</evidence>
<comment type="caution">
    <text evidence="1">The sequence shown here is derived from an EMBL/GenBank/DDBJ whole genome shotgun (WGS) entry which is preliminary data.</text>
</comment>
<protein>
    <submittedName>
        <fullName evidence="1">Uncharacterized protein</fullName>
    </submittedName>
</protein>